<dbReference type="GO" id="GO:1901982">
    <property type="term" value="F:maltose binding"/>
    <property type="evidence" value="ECO:0007669"/>
    <property type="project" value="TreeGrafter"/>
</dbReference>
<keyword evidence="2" id="KW-0813">Transport</keyword>
<proteinExistence type="inferred from homology"/>
<name>A0A7W8LPS7_9DEIO</name>
<reference evidence="5 6" key="1">
    <citation type="submission" date="2020-08" db="EMBL/GenBank/DDBJ databases">
        <title>Genomic Encyclopedia of Type Strains, Phase IV (KMG-IV): sequencing the most valuable type-strain genomes for metagenomic binning, comparative biology and taxonomic classification.</title>
        <authorList>
            <person name="Goeker M."/>
        </authorList>
    </citation>
    <scope>NUCLEOTIDE SEQUENCE [LARGE SCALE GENOMIC DNA]</scope>
    <source>
        <strain evidence="5 6">DSM 101791</strain>
    </source>
</reference>
<organism evidence="5 6">
    <name type="scientific">Deinococcus budaensis</name>
    <dbReference type="NCBI Taxonomy" id="1665626"/>
    <lineage>
        <taxon>Bacteria</taxon>
        <taxon>Thermotogati</taxon>
        <taxon>Deinococcota</taxon>
        <taxon>Deinococci</taxon>
        <taxon>Deinococcales</taxon>
        <taxon>Deinococcaceae</taxon>
        <taxon>Deinococcus</taxon>
    </lineage>
</organism>
<dbReference type="Pfam" id="PF13416">
    <property type="entry name" value="SBP_bac_8"/>
    <property type="match status" value="1"/>
</dbReference>
<dbReference type="Proteomes" id="UP000525389">
    <property type="component" value="Unassembled WGS sequence"/>
</dbReference>
<dbReference type="GO" id="GO:0015768">
    <property type="term" value="P:maltose transport"/>
    <property type="evidence" value="ECO:0007669"/>
    <property type="project" value="TreeGrafter"/>
</dbReference>
<keyword evidence="5" id="KW-0762">Sugar transport</keyword>
<dbReference type="InterPro" id="IPR006061">
    <property type="entry name" value="SBP_1_CS"/>
</dbReference>
<dbReference type="InterPro" id="IPR006059">
    <property type="entry name" value="SBP"/>
</dbReference>
<dbReference type="GO" id="GO:0042956">
    <property type="term" value="P:maltodextrin transmembrane transport"/>
    <property type="evidence" value="ECO:0007669"/>
    <property type="project" value="TreeGrafter"/>
</dbReference>
<dbReference type="GO" id="GO:0055085">
    <property type="term" value="P:transmembrane transport"/>
    <property type="evidence" value="ECO:0007669"/>
    <property type="project" value="InterPro"/>
</dbReference>
<evidence type="ECO:0000256" key="1">
    <source>
        <dbReference type="ARBA" id="ARBA00008520"/>
    </source>
</evidence>
<keyword evidence="6" id="KW-1185">Reference proteome</keyword>
<dbReference type="Gene3D" id="3.40.190.10">
    <property type="entry name" value="Periplasmic binding protein-like II"/>
    <property type="match status" value="1"/>
</dbReference>
<keyword evidence="3 4" id="KW-0732">Signal</keyword>
<gene>
    <name evidence="5" type="ORF">HNQ09_001457</name>
</gene>
<accession>A0A7W8LPS7</accession>
<feature type="signal peptide" evidence="4">
    <location>
        <begin position="1"/>
        <end position="28"/>
    </location>
</feature>
<dbReference type="RefSeq" id="WP_184027302.1">
    <property type="nucleotide sequence ID" value="NZ_JACHFN010000004.1"/>
</dbReference>
<dbReference type="PANTHER" id="PTHR30061:SF50">
    <property type="entry name" value="MALTOSE_MALTODEXTRIN-BINDING PERIPLASMIC PROTEIN"/>
    <property type="match status" value="1"/>
</dbReference>
<sequence>MSRSPFPARKTLLALLALGTAAAPLASAQTYSGPRVQLTFLHGFTGPDRPVMESLIKKFNETYPNIQVRATAQPWGTTWQQLPSLVASGRAPDVVVINEDQITNFVARGAVSPLTAAELKTAGIDKARFFGPLFQTADYQGQSYGVPISSVAYVMFYNKDLMKKVGLDPNKPPRTRAEFLTAAQKCTVDKSGKNATQAGFDAKNLDTWGVSLYNNWVGARAAYAAILQNGGAMVDKNQNAAFNSPQAVSAVQFLVDLVQKQKVARPNSTEEAELAAFSQGKVCMFPSGQWYLDRFEQQKMNFGVTFMPRVGGTARDAAWGGSSHLTLPKQRAGYDANKRRAALVFMSWLSQPAQNLTWTATGSLPTQRAVANNTKFASAPINGVFDRLNSVYATSGYPWVGQVMAPFDQAWEAAYLGKKPVQKALNDGVSEANKQIAQARKNFQ</sequence>
<dbReference type="EMBL" id="JACHFN010000004">
    <property type="protein sequence ID" value="MBB5234019.1"/>
    <property type="molecule type" value="Genomic_DNA"/>
</dbReference>
<dbReference type="PANTHER" id="PTHR30061">
    <property type="entry name" value="MALTOSE-BINDING PERIPLASMIC PROTEIN"/>
    <property type="match status" value="1"/>
</dbReference>
<dbReference type="GO" id="GO:0055052">
    <property type="term" value="C:ATP-binding cassette (ABC) transporter complex, substrate-binding subunit-containing"/>
    <property type="evidence" value="ECO:0007669"/>
    <property type="project" value="TreeGrafter"/>
</dbReference>
<dbReference type="SUPFAM" id="SSF53850">
    <property type="entry name" value="Periplasmic binding protein-like II"/>
    <property type="match status" value="1"/>
</dbReference>
<dbReference type="CDD" id="cd14748">
    <property type="entry name" value="PBP2_UgpB"/>
    <property type="match status" value="1"/>
</dbReference>
<protein>
    <submittedName>
        <fullName evidence="5">Multiple sugar transport system substrate-binding protein</fullName>
    </submittedName>
</protein>
<evidence type="ECO:0000313" key="6">
    <source>
        <dbReference type="Proteomes" id="UP000525389"/>
    </source>
</evidence>
<evidence type="ECO:0000256" key="3">
    <source>
        <dbReference type="ARBA" id="ARBA00022729"/>
    </source>
</evidence>
<dbReference type="AlphaFoldDB" id="A0A7W8LPS7"/>
<evidence type="ECO:0000256" key="4">
    <source>
        <dbReference type="SAM" id="SignalP"/>
    </source>
</evidence>
<comment type="caution">
    <text evidence="5">The sequence shown here is derived from an EMBL/GenBank/DDBJ whole genome shotgun (WGS) entry which is preliminary data.</text>
</comment>
<comment type="similarity">
    <text evidence="1">Belongs to the bacterial solute-binding protein 1 family.</text>
</comment>
<feature type="chain" id="PRO_5031190473" evidence="4">
    <location>
        <begin position="29"/>
        <end position="444"/>
    </location>
</feature>
<evidence type="ECO:0000313" key="5">
    <source>
        <dbReference type="EMBL" id="MBB5234019.1"/>
    </source>
</evidence>
<evidence type="ECO:0000256" key="2">
    <source>
        <dbReference type="ARBA" id="ARBA00022448"/>
    </source>
</evidence>
<dbReference type="PROSITE" id="PS01037">
    <property type="entry name" value="SBP_BACTERIAL_1"/>
    <property type="match status" value="1"/>
</dbReference>